<keyword evidence="1" id="KW-0812">Transmembrane</keyword>
<dbReference type="RefSeq" id="WP_089763014.1">
    <property type="nucleotide sequence ID" value="NZ_BKAT01000023.1"/>
</dbReference>
<keyword evidence="1" id="KW-1133">Transmembrane helix</keyword>
<dbReference type="EMBL" id="FNRL01000014">
    <property type="protein sequence ID" value="SEA74866.1"/>
    <property type="molecule type" value="Genomic_DNA"/>
</dbReference>
<feature type="transmembrane region" description="Helical" evidence="1">
    <location>
        <begin position="98"/>
        <end position="120"/>
    </location>
</feature>
<reference evidence="3" key="1">
    <citation type="submission" date="2016-10" db="EMBL/GenBank/DDBJ databases">
        <authorList>
            <person name="Varghese N."/>
            <person name="Submissions S."/>
        </authorList>
    </citation>
    <scope>NUCLEOTIDE SEQUENCE [LARGE SCALE GENOMIC DNA]</scope>
    <source>
        <strain evidence="3">DSM 23920</strain>
    </source>
</reference>
<organism evidence="2 3">
    <name type="scientific">Chitinophaga terrae</name>
    <name type="common">ex Kim and Jung 2007</name>
    <dbReference type="NCBI Taxonomy" id="408074"/>
    <lineage>
        <taxon>Bacteria</taxon>
        <taxon>Pseudomonadati</taxon>
        <taxon>Bacteroidota</taxon>
        <taxon>Chitinophagia</taxon>
        <taxon>Chitinophagales</taxon>
        <taxon>Chitinophagaceae</taxon>
        <taxon>Chitinophaga</taxon>
    </lineage>
</organism>
<protein>
    <submittedName>
        <fullName evidence="2">Uncharacterized protein</fullName>
    </submittedName>
</protein>
<dbReference type="Proteomes" id="UP000199656">
    <property type="component" value="Unassembled WGS sequence"/>
</dbReference>
<gene>
    <name evidence="2" type="ORF">SAMN05660909_03274</name>
</gene>
<name>A0A1H4DQM9_9BACT</name>
<dbReference type="AlphaFoldDB" id="A0A1H4DQM9"/>
<dbReference type="STRING" id="408074.SAMN05660909_03274"/>
<keyword evidence="3" id="KW-1185">Reference proteome</keyword>
<evidence type="ECO:0000256" key="1">
    <source>
        <dbReference type="SAM" id="Phobius"/>
    </source>
</evidence>
<feature type="transmembrane region" description="Helical" evidence="1">
    <location>
        <begin position="43"/>
        <end position="62"/>
    </location>
</feature>
<feature type="transmembrane region" description="Helical" evidence="1">
    <location>
        <begin position="68"/>
        <end position="86"/>
    </location>
</feature>
<accession>A0A1H4DQM9</accession>
<proteinExistence type="predicted"/>
<evidence type="ECO:0000313" key="3">
    <source>
        <dbReference type="Proteomes" id="UP000199656"/>
    </source>
</evidence>
<feature type="transmembrane region" description="Helical" evidence="1">
    <location>
        <begin position="14"/>
        <end position="31"/>
    </location>
</feature>
<sequence length="124" mass="13982">MKTTSFCLKLLPPVVYSIELVWFAVIVERCLNHKPLPGLLTGLLFYQLAGAFLVKCQLNVPVNFLEKIYWELTGTILLLAGSCFLARSFTPFEATFRFILLVVFPLVLAFHLVVILSDLLTLCC</sequence>
<keyword evidence="1" id="KW-0472">Membrane</keyword>
<evidence type="ECO:0000313" key="2">
    <source>
        <dbReference type="EMBL" id="SEA74866.1"/>
    </source>
</evidence>